<dbReference type="AlphaFoldDB" id="A0A139QDF3"/>
<accession>A0A139QDF3</accession>
<sequence length="361" mass="38357">MYSRMDKYHGQKVQRFSIRKYSFGAASVAVAAYMMFGGAATIQAQEQGTSATVTSEQVNPDAGNQADSSKPVDSTETSTSTVATPTTEQPSALAETPKAEEALATKADTSKLEAAIARMEAALGKAGVSEKTASAIEAAKTELAKAQALLSNDKATQTEVDKVAKELNSQAFVLSSMPKVEKKEEKQNQDSRNGQEISGHGESGFRTVDTTAANAASEAEKYKGIRDAAIPQLQANIDKLQAEIAKEEALPTNKKDQFKIDVLKHIKQKAENVITTANAADVSSAQKMSQQAEAVKSERDLLALYLAGKADLGAPVSENHVAYGNNPTNGVFESLKEGFGDKVTFTDAVTKSETIAKQQRG</sequence>
<protein>
    <submittedName>
        <fullName evidence="5">Cell surface protein</fullName>
    </submittedName>
</protein>
<evidence type="ECO:0000313" key="6">
    <source>
        <dbReference type="Proteomes" id="UP000070136"/>
    </source>
</evidence>
<dbReference type="Pfam" id="PF04650">
    <property type="entry name" value="YSIRK_signal"/>
    <property type="match status" value="1"/>
</dbReference>
<reference evidence="5 6" key="1">
    <citation type="submission" date="2016-01" db="EMBL/GenBank/DDBJ databases">
        <title>Highly variable Streptococcus oralis are common among viridans streptococci isolated from primates.</title>
        <authorList>
            <person name="Denapaite D."/>
            <person name="Rieger M."/>
            <person name="Koendgen S."/>
            <person name="Brueckner R."/>
            <person name="Ochigava I."/>
            <person name="Kappeler P."/>
            <person name="Maetz-Rensing K."/>
            <person name="Leendertz F."/>
            <person name="Hakenbeck R."/>
        </authorList>
    </citation>
    <scope>NUCLEOTIDE SEQUENCE [LARGE SCALE GENOMIC DNA]</scope>
    <source>
        <strain evidence="5 6">DD28</strain>
    </source>
</reference>
<dbReference type="Proteomes" id="UP000070136">
    <property type="component" value="Unassembled WGS sequence"/>
</dbReference>
<keyword evidence="3" id="KW-1133">Transmembrane helix</keyword>
<evidence type="ECO:0000313" key="5">
    <source>
        <dbReference type="EMBL" id="KXU00382.1"/>
    </source>
</evidence>
<evidence type="ECO:0000256" key="1">
    <source>
        <dbReference type="ARBA" id="ARBA00022729"/>
    </source>
</evidence>
<feature type="region of interest" description="Disordered" evidence="2">
    <location>
        <begin position="175"/>
        <end position="207"/>
    </location>
</feature>
<dbReference type="RefSeq" id="WP_061424163.1">
    <property type="nucleotide sequence ID" value="NZ_KQ970261.1"/>
</dbReference>
<feature type="region of interest" description="Disordered" evidence="2">
    <location>
        <begin position="51"/>
        <end position="97"/>
    </location>
</feature>
<evidence type="ECO:0000256" key="2">
    <source>
        <dbReference type="SAM" id="MobiDB-lite"/>
    </source>
</evidence>
<feature type="compositionally biased region" description="Basic and acidic residues" evidence="2">
    <location>
        <begin position="179"/>
        <end position="189"/>
    </location>
</feature>
<dbReference type="NCBIfam" id="TIGR01168">
    <property type="entry name" value="YSIRK_signal"/>
    <property type="match status" value="1"/>
</dbReference>
<comment type="caution">
    <text evidence="5">The sequence shown here is derived from an EMBL/GenBank/DDBJ whole genome shotgun (WGS) entry which is preliminary data.</text>
</comment>
<keyword evidence="1" id="KW-0732">Signal</keyword>
<dbReference type="PATRIC" id="fig|28037.234.peg.293"/>
<dbReference type="InterPro" id="IPR005877">
    <property type="entry name" value="YSIRK_signal_dom"/>
</dbReference>
<gene>
    <name evidence="5" type="ORF">SMIDD28_00280</name>
</gene>
<keyword evidence="3" id="KW-0472">Membrane</keyword>
<feature type="domain" description="YSIRK Gram-positive signal peptide" evidence="4">
    <location>
        <begin position="12"/>
        <end position="36"/>
    </location>
</feature>
<dbReference type="OrthoDB" id="2237774at2"/>
<dbReference type="EMBL" id="LQOA01000007">
    <property type="protein sequence ID" value="KXU00382.1"/>
    <property type="molecule type" value="Genomic_DNA"/>
</dbReference>
<keyword evidence="3" id="KW-0812">Transmembrane</keyword>
<evidence type="ECO:0000256" key="3">
    <source>
        <dbReference type="SAM" id="Phobius"/>
    </source>
</evidence>
<proteinExistence type="predicted"/>
<organism evidence="5 6">
    <name type="scientific">Streptococcus mitis</name>
    <dbReference type="NCBI Taxonomy" id="28037"/>
    <lineage>
        <taxon>Bacteria</taxon>
        <taxon>Bacillati</taxon>
        <taxon>Bacillota</taxon>
        <taxon>Bacilli</taxon>
        <taxon>Lactobacillales</taxon>
        <taxon>Streptococcaceae</taxon>
        <taxon>Streptococcus</taxon>
        <taxon>Streptococcus mitis group</taxon>
    </lineage>
</organism>
<dbReference type="Gene3D" id="1.20.1270.90">
    <property type="entry name" value="AF1782-like"/>
    <property type="match status" value="1"/>
</dbReference>
<feature type="transmembrane region" description="Helical" evidence="3">
    <location>
        <begin position="21"/>
        <end position="42"/>
    </location>
</feature>
<evidence type="ECO:0000259" key="4">
    <source>
        <dbReference type="Pfam" id="PF04650"/>
    </source>
</evidence>
<feature type="compositionally biased region" description="Low complexity" evidence="2">
    <location>
        <begin position="74"/>
        <end position="87"/>
    </location>
</feature>
<name>A0A139QDF3_STRMT</name>